<keyword evidence="4 7" id="KW-0418">Kinase</keyword>
<dbReference type="InterPro" id="IPR029056">
    <property type="entry name" value="Ribokinase-like"/>
</dbReference>
<dbReference type="InterPro" id="IPR002173">
    <property type="entry name" value="Carboh/pur_kinase_PfkB_CS"/>
</dbReference>
<dbReference type="PANTHER" id="PTHR43085:SF1">
    <property type="entry name" value="PSEUDOURIDINE KINASE-RELATED"/>
    <property type="match status" value="1"/>
</dbReference>
<dbReference type="Proteomes" id="UP000068382">
    <property type="component" value="Unassembled WGS sequence"/>
</dbReference>
<dbReference type="InterPro" id="IPR050306">
    <property type="entry name" value="PfkB_Carbo_kinase"/>
</dbReference>
<dbReference type="PROSITE" id="PS00584">
    <property type="entry name" value="PFKB_KINASES_2"/>
    <property type="match status" value="1"/>
</dbReference>
<keyword evidence="8" id="KW-1185">Reference proteome</keyword>
<comment type="caution">
    <text evidence="7">The sequence shown here is derived from an EMBL/GenBank/DDBJ whole genome shotgun (WGS) entry which is preliminary data.</text>
</comment>
<keyword evidence="5" id="KW-0067">ATP-binding</keyword>
<evidence type="ECO:0000256" key="2">
    <source>
        <dbReference type="ARBA" id="ARBA00022679"/>
    </source>
</evidence>
<reference evidence="7 8" key="1">
    <citation type="submission" date="2015-12" db="EMBL/GenBank/DDBJ databases">
        <title>Genome sequence of the marine Rhodobacteraceae strain O3.65, Candidatus Tritonibacter horizontis.</title>
        <authorList>
            <person name="Poehlein A."/>
            <person name="Giebel H.A."/>
            <person name="Voget S."/>
            <person name="Brinkhoff T."/>
        </authorList>
    </citation>
    <scope>NUCLEOTIDE SEQUENCE [LARGE SCALE GENOMIC DNA]</scope>
    <source>
        <strain evidence="7 8">O3.65</strain>
    </source>
</reference>
<comment type="similarity">
    <text evidence="1">Belongs to the carbohydrate kinase PfkB family.</text>
</comment>
<evidence type="ECO:0000313" key="8">
    <source>
        <dbReference type="Proteomes" id="UP000068382"/>
    </source>
</evidence>
<dbReference type="OrthoDB" id="9795789at2"/>
<dbReference type="SUPFAM" id="SSF53613">
    <property type="entry name" value="Ribokinase-like"/>
    <property type="match status" value="1"/>
</dbReference>
<evidence type="ECO:0000256" key="4">
    <source>
        <dbReference type="ARBA" id="ARBA00022777"/>
    </source>
</evidence>
<sequence length="312" mass="32216">MILCCGEALIDMIPNETANGEAAFVPHSGGAVFNTAIALGRLGREVSLLSGVSTDLFGRQLEASLEKSGVGRKYLLRSARPTTLAFVTLENGHATYAFYDENTAGRMLAPDMLPAVDAQVTALFFGGISLACEPCAETYASLLAQAGPQRAVMIDPNIRPGFAPDVARYRDRLMSMLAQADIAKVSDEDLAWIKPNQDGLEAQAAALQADGPAIVLVTRGAEGATAILPGGVQVSVPARPTTVVDTVGAGDTFNAGVLAKLDALGVLTKSGLRSVTAETMQDALSYGAAAAAVTVSRAGANPPWANELGAAR</sequence>
<dbReference type="PATRIC" id="fig|1768241.3.peg.2878"/>
<evidence type="ECO:0000256" key="1">
    <source>
        <dbReference type="ARBA" id="ARBA00010688"/>
    </source>
</evidence>
<dbReference type="EMBL" id="LPUY01000075">
    <property type="protein sequence ID" value="KUP92446.1"/>
    <property type="molecule type" value="Genomic_DNA"/>
</dbReference>
<gene>
    <name evidence="7" type="primary">kdgK_1</name>
    <name evidence="7" type="ORF">TRIHO_27500</name>
</gene>
<dbReference type="Gene3D" id="3.40.1190.20">
    <property type="match status" value="1"/>
</dbReference>
<accession>A0A132BW65</accession>
<organism evidence="7 8">
    <name type="scientific">Tritonibacter horizontis</name>
    <dbReference type="NCBI Taxonomy" id="1768241"/>
    <lineage>
        <taxon>Bacteria</taxon>
        <taxon>Pseudomonadati</taxon>
        <taxon>Pseudomonadota</taxon>
        <taxon>Alphaproteobacteria</taxon>
        <taxon>Rhodobacterales</taxon>
        <taxon>Paracoccaceae</taxon>
        <taxon>Tritonibacter</taxon>
    </lineage>
</organism>
<dbReference type="GO" id="GO:0008673">
    <property type="term" value="F:2-dehydro-3-deoxygluconokinase activity"/>
    <property type="evidence" value="ECO:0007669"/>
    <property type="project" value="UniProtKB-EC"/>
</dbReference>
<evidence type="ECO:0000259" key="6">
    <source>
        <dbReference type="Pfam" id="PF00294"/>
    </source>
</evidence>
<dbReference type="AlphaFoldDB" id="A0A132BW65"/>
<feature type="domain" description="Carbohydrate kinase PfkB" evidence="6">
    <location>
        <begin position="2"/>
        <end position="303"/>
    </location>
</feature>
<protein>
    <submittedName>
        <fullName evidence="7">2-dehydro-3-deoxygluconokinase</fullName>
        <ecNumber evidence="7">2.7.1.45</ecNumber>
    </submittedName>
</protein>
<dbReference type="Pfam" id="PF00294">
    <property type="entry name" value="PfkB"/>
    <property type="match status" value="1"/>
</dbReference>
<evidence type="ECO:0000256" key="3">
    <source>
        <dbReference type="ARBA" id="ARBA00022741"/>
    </source>
</evidence>
<name>A0A132BW65_9RHOB</name>
<dbReference type="RefSeq" id="WP_068244814.1">
    <property type="nucleotide sequence ID" value="NZ_LPUY01000075.1"/>
</dbReference>
<dbReference type="GO" id="GO:0005524">
    <property type="term" value="F:ATP binding"/>
    <property type="evidence" value="ECO:0007669"/>
    <property type="project" value="UniProtKB-KW"/>
</dbReference>
<dbReference type="EC" id="2.7.1.45" evidence="7"/>
<keyword evidence="2 7" id="KW-0808">Transferase</keyword>
<keyword evidence="3" id="KW-0547">Nucleotide-binding</keyword>
<dbReference type="CDD" id="cd01167">
    <property type="entry name" value="bac_FRK"/>
    <property type="match status" value="1"/>
</dbReference>
<dbReference type="InterPro" id="IPR011611">
    <property type="entry name" value="PfkB_dom"/>
</dbReference>
<evidence type="ECO:0000256" key="5">
    <source>
        <dbReference type="ARBA" id="ARBA00022840"/>
    </source>
</evidence>
<dbReference type="PANTHER" id="PTHR43085">
    <property type="entry name" value="HEXOKINASE FAMILY MEMBER"/>
    <property type="match status" value="1"/>
</dbReference>
<evidence type="ECO:0000313" key="7">
    <source>
        <dbReference type="EMBL" id="KUP92446.1"/>
    </source>
</evidence>
<proteinExistence type="inferred from homology"/>